<sequence length="103" mass="11727">MVPPPPPIYIRVKRKNQTIFLYADASEKVADLKGKLAKINEKSADELALIFNDAKLDNDKTVGDYKIENDQVVYLVYKKDGSDEFEEVDIQKPKPAEESEPKE</sequence>
<gene>
    <name evidence="2" type="ORF">ACA1_051820</name>
</gene>
<dbReference type="PANTHER" id="PTHR47725">
    <property type="entry name" value="OS03G0364000 PROTEIN"/>
    <property type="match status" value="1"/>
</dbReference>
<dbReference type="Gene3D" id="3.10.20.90">
    <property type="entry name" value="Phosphatidylinositol 3-kinase Catalytic Subunit, Chain A, domain 1"/>
    <property type="match status" value="1"/>
</dbReference>
<dbReference type="AlphaFoldDB" id="L8GP24"/>
<dbReference type="PANTHER" id="PTHR47725:SF2">
    <property type="entry name" value="UBIQUITIN-LIKE DOMAIN-CONTAINING PROTEIN"/>
    <property type="match status" value="1"/>
</dbReference>
<keyword evidence="3" id="KW-1185">Reference proteome</keyword>
<protein>
    <submittedName>
        <fullName evidence="2">Ubiquitin family protein</fullName>
    </submittedName>
</protein>
<dbReference type="VEuPathDB" id="AmoebaDB:ACA1_051820"/>
<evidence type="ECO:0000259" key="1">
    <source>
        <dbReference type="PROSITE" id="PS50053"/>
    </source>
</evidence>
<feature type="domain" description="Ubiquitin-like" evidence="1">
    <location>
        <begin position="8"/>
        <end position="82"/>
    </location>
</feature>
<dbReference type="PROSITE" id="PS50053">
    <property type="entry name" value="UBIQUITIN_2"/>
    <property type="match status" value="1"/>
</dbReference>
<accession>L8GP24</accession>
<dbReference type="RefSeq" id="XP_004336952.1">
    <property type="nucleotide sequence ID" value="XM_004336904.1"/>
</dbReference>
<dbReference type="InterPro" id="IPR029071">
    <property type="entry name" value="Ubiquitin-like_domsf"/>
</dbReference>
<dbReference type="Proteomes" id="UP000011083">
    <property type="component" value="Unassembled WGS sequence"/>
</dbReference>
<dbReference type="SUPFAM" id="SSF54236">
    <property type="entry name" value="Ubiquitin-like"/>
    <property type="match status" value="1"/>
</dbReference>
<evidence type="ECO:0000313" key="3">
    <source>
        <dbReference type="Proteomes" id="UP000011083"/>
    </source>
</evidence>
<reference evidence="2 3" key="1">
    <citation type="journal article" date="2013" name="Genome Biol.">
        <title>Genome of Acanthamoeba castellanii highlights extensive lateral gene transfer and early evolution of tyrosine kinase signaling.</title>
        <authorList>
            <person name="Clarke M."/>
            <person name="Lohan A.J."/>
            <person name="Liu B."/>
            <person name="Lagkouvardos I."/>
            <person name="Roy S."/>
            <person name="Zafar N."/>
            <person name="Bertelli C."/>
            <person name="Schilde C."/>
            <person name="Kianianmomeni A."/>
            <person name="Burglin T.R."/>
            <person name="Frech C."/>
            <person name="Turcotte B."/>
            <person name="Kopec K.O."/>
            <person name="Synnott J.M."/>
            <person name="Choo C."/>
            <person name="Paponov I."/>
            <person name="Finkler A."/>
            <person name="Soon Heng Tan C."/>
            <person name="Hutchins A.P."/>
            <person name="Weinmeier T."/>
            <person name="Rattei T."/>
            <person name="Chu J.S."/>
            <person name="Gimenez G."/>
            <person name="Irimia M."/>
            <person name="Rigden D.J."/>
            <person name="Fitzpatrick D.A."/>
            <person name="Lorenzo-Morales J."/>
            <person name="Bateman A."/>
            <person name="Chiu C.H."/>
            <person name="Tang P."/>
            <person name="Hegemann P."/>
            <person name="Fromm H."/>
            <person name="Raoult D."/>
            <person name="Greub G."/>
            <person name="Miranda-Saavedra D."/>
            <person name="Chen N."/>
            <person name="Nash P."/>
            <person name="Ginger M.L."/>
            <person name="Horn M."/>
            <person name="Schaap P."/>
            <person name="Caler L."/>
            <person name="Loftus B."/>
        </authorList>
    </citation>
    <scope>NUCLEOTIDE SEQUENCE [LARGE SCALE GENOMIC DNA]</scope>
    <source>
        <strain evidence="2 3">Neff</strain>
    </source>
</reference>
<dbReference type="OrthoDB" id="428577at2759"/>
<dbReference type="EMBL" id="KB008040">
    <property type="protein sequence ID" value="ELR14939.1"/>
    <property type="molecule type" value="Genomic_DNA"/>
</dbReference>
<organism evidence="2 3">
    <name type="scientific">Acanthamoeba castellanii (strain ATCC 30010 / Neff)</name>
    <dbReference type="NCBI Taxonomy" id="1257118"/>
    <lineage>
        <taxon>Eukaryota</taxon>
        <taxon>Amoebozoa</taxon>
        <taxon>Discosea</taxon>
        <taxon>Longamoebia</taxon>
        <taxon>Centramoebida</taxon>
        <taxon>Acanthamoebidae</taxon>
        <taxon>Acanthamoeba</taxon>
    </lineage>
</organism>
<dbReference type="Pfam" id="PF00240">
    <property type="entry name" value="ubiquitin"/>
    <property type="match status" value="1"/>
</dbReference>
<proteinExistence type="predicted"/>
<dbReference type="GeneID" id="14915533"/>
<dbReference type="InterPro" id="IPR000626">
    <property type="entry name" value="Ubiquitin-like_dom"/>
</dbReference>
<evidence type="ECO:0000313" key="2">
    <source>
        <dbReference type="EMBL" id="ELR14939.1"/>
    </source>
</evidence>
<dbReference type="SMART" id="SM00213">
    <property type="entry name" value="UBQ"/>
    <property type="match status" value="1"/>
</dbReference>
<name>L8GP24_ACACF</name>
<dbReference type="OMA" id="IHCDPTE"/>
<dbReference type="CDD" id="cd17039">
    <property type="entry name" value="Ubl_ubiquitin_like"/>
    <property type="match status" value="1"/>
</dbReference>
<dbReference type="KEGG" id="acan:ACA1_051820"/>
<dbReference type="STRING" id="1257118.L8GP24"/>